<dbReference type="InterPro" id="IPR013762">
    <property type="entry name" value="Integrase-like_cat_sf"/>
</dbReference>
<dbReference type="RefSeq" id="WP_302712620.1">
    <property type="nucleotide sequence ID" value="NZ_JAULRT010000052.1"/>
</dbReference>
<reference evidence="2" key="1">
    <citation type="submission" date="2023-07" db="EMBL/GenBank/DDBJ databases">
        <title>Gilvimarinus algae sp. nov., isolated from the surface of Kelp.</title>
        <authorList>
            <person name="Sun Y.Y."/>
            <person name="Gong Y."/>
            <person name="Du Z.J."/>
        </authorList>
    </citation>
    <scope>NUCLEOTIDE SEQUENCE</scope>
    <source>
        <strain evidence="2">SDUM040014</strain>
    </source>
</reference>
<protein>
    <recommendedName>
        <fullName evidence="4">Tyr recombinase domain-containing protein</fullName>
    </recommendedName>
</protein>
<evidence type="ECO:0000313" key="3">
    <source>
        <dbReference type="Proteomes" id="UP001168380"/>
    </source>
</evidence>
<organism evidence="2 3">
    <name type="scientific">Gilvimarinus algae</name>
    <dbReference type="NCBI Taxonomy" id="3058037"/>
    <lineage>
        <taxon>Bacteria</taxon>
        <taxon>Pseudomonadati</taxon>
        <taxon>Pseudomonadota</taxon>
        <taxon>Gammaproteobacteria</taxon>
        <taxon>Cellvibrionales</taxon>
        <taxon>Cellvibrionaceae</taxon>
        <taxon>Gilvimarinus</taxon>
    </lineage>
</organism>
<name>A0ABT8TE67_9GAMM</name>
<evidence type="ECO:0000313" key="2">
    <source>
        <dbReference type="EMBL" id="MDO3382385.1"/>
    </source>
</evidence>
<evidence type="ECO:0008006" key="4">
    <source>
        <dbReference type="Google" id="ProtNLM"/>
    </source>
</evidence>
<dbReference type="EMBL" id="JAULRT010000052">
    <property type="protein sequence ID" value="MDO3382385.1"/>
    <property type="molecule type" value="Genomic_DNA"/>
</dbReference>
<sequence length="491" mass="57110">MNEKNDNCPDDFLLFLYQRDGFRKLDASLDGSNGLYRVKHPRDNRLKVDTDTEAVEEWLSRAASASKQTYLGYRKEAQRLHAWSLVERNKPLSSLTTEDMSAYMSFLRHPLSSKGVLWTCNWRYDPLALNEHGTLGLWRPLHYRPNAIHPNRYQENRMYDYRESSELLHLTPTIKRIKRGSREWRPFDGPLGESSVIFSMRVIKRLMLFLSEFGYISKCPLTIYNNRSEAEPHPAMMPRSFDENTWDFFWKFLNFKVDTPLQKEASTKAINRERRIWKRNRVICATLYFLGIKLGELARLNVSCFYLRRLSDLSGREETLSWWVKISNPSGVIRDVPVPHSLINLLTDYHDNTDYFSIDAQLSRRTDRATQPSAREIPVIKSLSGTRRIQDNTIHRTLQEAFLKAVEYYKELTRQGHTIKGVDINKLVSGSSHWIRDTSGSHQAKCATSLEELKANLGHACADQTHKYKMCDDALRAIHAQSFTLTTKSHL</sequence>
<dbReference type="InterPro" id="IPR011010">
    <property type="entry name" value="DNA_brk_join_enz"/>
</dbReference>
<dbReference type="SUPFAM" id="SSF56349">
    <property type="entry name" value="DNA breaking-rejoining enzymes"/>
    <property type="match status" value="1"/>
</dbReference>
<dbReference type="Gene3D" id="1.10.443.10">
    <property type="entry name" value="Intergrase catalytic core"/>
    <property type="match status" value="1"/>
</dbReference>
<keyword evidence="1" id="KW-0233">DNA recombination</keyword>
<evidence type="ECO:0000256" key="1">
    <source>
        <dbReference type="ARBA" id="ARBA00023172"/>
    </source>
</evidence>
<comment type="caution">
    <text evidence="2">The sequence shown here is derived from an EMBL/GenBank/DDBJ whole genome shotgun (WGS) entry which is preliminary data.</text>
</comment>
<keyword evidence="3" id="KW-1185">Reference proteome</keyword>
<proteinExistence type="predicted"/>
<dbReference type="Proteomes" id="UP001168380">
    <property type="component" value="Unassembled WGS sequence"/>
</dbReference>
<accession>A0ABT8TE67</accession>
<gene>
    <name evidence="2" type="ORF">QWI16_09375</name>
</gene>